<dbReference type="KEGG" id="nall:PP769_17150"/>
<proteinExistence type="predicted"/>
<reference evidence="1 2" key="1">
    <citation type="submission" date="2023-01" db="EMBL/GenBank/DDBJ databases">
        <title>Cultivation and genomic characterization of new, ubiquitous marine nitrite-oxidizing bacteria from the Nitrospirales.</title>
        <authorList>
            <person name="Mueller A.J."/>
            <person name="Daebeler A."/>
            <person name="Herbold C.W."/>
            <person name="Kirkegaard R.H."/>
            <person name="Daims H."/>
        </authorList>
    </citation>
    <scope>NUCLEOTIDE SEQUENCE [LARGE SCALE GENOMIC DNA]</scope>
    <source>
        <strain evidence="1 2">VA</strain>
    </source>
</reference>
<sequence length="304" mass="33677">MKNSFTSRGILSTTGTLVVLGLSLVFLPGTVYSADSTKIVIDNSHEYFPDQVGNEWVYQGTMIEGGMVQIKNENSRFTNVSKVIGTEILEGVKVTVFNDTNPGNQGPSDSYYFRDVAGIRYYGSKPGTTLERQLVPYQIVRFPLEVPSSFEQFHRTGLDFGMDVDRDGEKETVDIVATVSVQGQDTVVVPAGIYQEAIRLEAKMIMKVHLSESGESIQGTDTMTAWFARGVGLLKYIERQTIPSIRSQNERMVEVIEELEKVTVASDVALLSRSEATAKRVFRNHLFHHELLKIPASSGLPADS</sequence>
<keyword evidence="2" id="KW-1185">Reference proteome</keyword>
<dbReference type="EMBL" id="CP116967">
    <property type="protein sequence ID" value="WNM57675.1"/>
    <property type="molecule type" value="Genomic_DNA"/>
</dbReference>
<dbReference type="AlphaFoldDB" id="A0AA96JS44"/>
<accession>A0AA96JS44</accession>
<protein>
    <submittedName>
        <fullName evidence="1">Uncharacterized protein</fullName>
    </submittedName>
</protein>
<dbReference type="Proteomes" id="UP001302719">
    <property type="component" value="Chromosome"/>
</dbReference>
<gene>
    <name evidence="1" type="ORF">PP769_17150</name>
</gene>
<dbReference type="Gene3D" id="2.40.360.20">
    <property type="match status" value="1"/>
</dbReference>
<evidence type="ECO:0000313" key="2">
    <source>
        <dbReference type="Proteomes" id="UP001302719"/>
    </source>
</evidence>
<name>A0AA96JS44_9BACT</name>
<dbReference type="RefSeq" id="WP_312642432.1">
    <property type="nucleotide sequence ID" value="NZ_CP116967.1"/>
</dbReference>
<organism evidence="1 2">
    <name type="scientific">Candidatus Nitrospira allomarina</name>
    <dbReference type="NCBI Taxonomy" id="3020900"/>
    <lineage>
        <taxon>Bacteria</taxon>
        <taxon>Pseudomonadati</taxon>
        <taxon>Nitrospirota</taxon>
        <taxon>Nitrospiria</taxon>
        <taxon>Nitrospirales</taxon>
        <taxon>Nitrospiraceae</taxon>
        <taxon>Nitrospira</taxon>
    </lineage>
</organism>
<evidence type="ECO:0000313" key="1">
    <source>
        <dbReference type="EMBL" id="WNM57675.1"/>
    </source>
</evidence>